<dbReference type="NCBIfam" id="TIGR02532">
    <property type="entry name" value="IV_pilin_GFxxxE"/>
    <property type="match status" value="1"/>
</dbReference>
<dbReference type="EMBL" id="QYUJ01000014">
    <property type="protein sequence ID" value="RJF72802.1"/>
    <property type="molecule type" value="Genomic_DNA"/>
</dbReference>
<gene>
    <name evidence="4" type="ORF">D3875_15885</name>
</gene>
<dbReference type="AlphaFoldDB" id="A0A418V9S4"/>
<dbReference type="OrthoDB" id="73595at2"/>
<evidence type="ECO:0000256" key="2">
    <source>
        <dbReference type="ARBA" id="ARBA00023237"/>
    </source>
</evidence>
<dbReference type="Proteomes" id="UP000286287">
    <property type="component" value="Unassembled WGS sequence"/>
</dbReference>
<keyword evidence="5" id="KW-1185">Reference proteome</keyword>
<sequence>MNGNRSGFTIIEILVAILIFGILMVVLSSTLSGSLKLNQESQQELGTTSSVQNLTEQIRRAWTVQTNYDAACVDGLTLPDGYTAKFINLSSRAEAITQANAVADPSSSAPVNDIKKSACATAAPNATLTGGAVPTMRRIVVQTGTLSGTDQVVGARDVKLELDVLRPQ</sequence>
<protein>
    <submittedName>
        <fullName evidence="4">Prepilin-type N-terminal cleavage/methylation domain-containing protein</fullName>
    </submittedName>
</protein>
<dbReference type="GO" id="GO:0009279">
    <property type="term" value="C:cell outer membrane"/>
    <property type="evidence" value="ECO:0007669"/>
    <property type="project" value="UniProtKB-SubCell"/>
</dbReference>
<proteinExistence type="predicted"/>
<keyword evidence="3" id="KW-0812">Transmembrane</keyword>
<dbReference type="RefSeq" id="WP_119765286.1">
    <property type="nucleotide sequence ID" value="NZ_QYUJ01000014.1"/>
</dbReference>
<evidence type="ECO:0000313" key="5">
    <source>
        <dbReference type="Proteomes" id="UP000286287"/>
    </source>
</evidence>
<evidence type="ECO:0000313" key="4">
    <source>
        <dbReference type="EMBL" id="RJF72802.1"/>
    </source>
</evidence>
<feature type="transmembrane region" description="Helical" evidence="3">
    <location>
        <begin position="6"/>
        <end position="27"/>
    </location>
</feature>
<reference evidence="4 5" key="1">
    <citation type="submission" date="2018-09" db="EMBL/GenBank/DDBJ databases">
        <authorList>
            <person name="Zhu H."/>
        </authorList>
    </citation>
    <scope>NUCLEOTIDE SEQUENCE [LARGE SCALE GENOMIC DNA]</scope>
    <source>
        <strain evidence="4 5">K2S05-167</strain>
    </source>
</reference>
<evidence type="ECO:0000256" key="3">
    <source>
        <dbReference type="SAM" id="Phobius"/>
    </source>
</evidence>
<dbReference type="Pfam" id="PF07963">
    <property type="entry name" value="N_methyl"/>
    <property type="match status" value="1"/>
</dbReference>
<dbReference type="InterPro" id="IPR012902">
    <property type="entry name" value="N_methyl_site"/>
</dbReference>
<comment type="caution">
    <text evidence="4">The sequence shown here is derived from an EMBL/GenBank/DDBJ whole genome shotgun (WGS) entry which is preliminary data.</text>
</comment>
<evidence type="ECO:0000256" key="1">
    <source>
        <dbReference type="ARBA" id="ARBA00004442"/>
    </source>
</evidence>
<keyword evidence="2" id="KW-0998">Cell outer membrane</keyword>
<keyword evidence="3" id="KW-1133">Transmembrane helix</keyword>
<name>A0A418V9S4_9DEIO</name>
<dbReference type="Gene3D" id="3.30.700.10">
    <property type="entry name" value="Glycoprotein, Type 4 Pilin"/>
    <property type="match status" value="1"/>
</dbReference>
<keyword evidence="3" id="KW-0472">Membrane</keyword>
<organism evidence="4 5">
    <name type="scientific">Deinococcus cavernae</name>
    <dbReference type="NCBI Taxonomy" id="2320857"/>
    <lineage>
        <taxon>Bacteria</taxon>
        <taxon>Thermotogati</taxon>
        <taxon>Deinococcota</taxon>
        <taxon>Deinococci</taxon>
        <taxon>Deinococcales</taxon>
        <taxon>Deinococcaceae</taxon>
        <taxon>Deinococcus</taxon>
    </lineage>
</organism>
<accession>A0A418V9S4</accession>
<comment type="subcellular location">
    <subcellularLocation>
        <location evidence="1">Cell outer membrane</location>
    </subcellularLocation>
</comment>